<organism evidence="2 3">
    <name type="scientific">Agrobacterium tumefaciens str. Kerr 14</name>
    <dbReference type="NCBI Taxonomy" id="1183424"/>
    <lineage>
        <taxon>Bacteria</taxon>
        <taxon>Pseudomonadati</taxon>
        <taxon>Pseudomonadota</taxon>
        <taxon>Alphaproteobacteria</taxon>
        <taxon>Hyphomicrobiales</taxon>
        <taxon>Rhizobiaceae</taxon>
        <taxon>Rhizobium/Agrobacterium group</taxon>
        <taxon>Agrobacterium</taxon>
        <taxon>Agrobacterium tumefaciens complex</taxon>
    </lineage>
</organism>
<reference evidence="2 3" key="1">
    <citation type="submission" date="2016-01" db="EMBL/GenBank/DDBJ databases">
        <authorList>
            <person name="Oliw E.H."/>
        </authorList>
    </citation>
    <scope>NUCLEOTIDE SEQUENCE [LARGE SCALE GENOMIC DNA]</scope>
    <source>
        <strain evidence="2 3">Kerr 14</strain>
    </source>
</reference>
<name>A0A1S7NL26_AGRTU</name>
<dbReference type="Pfam" id="PF24043">
    <property type="entry name" value="DUF7352"/>
    <property type="match status" value="1"/>
</dbReference>
<feature type="domain" description="DUF7352" evidence="1">
    <location>
        <begin position="4"/>
        <end position="98"/>
    </location>
</feature>
<protein>
    <recommendedName>
        <fullName evidence="1">DUF7352 domain-containing protein</fullName>
    </recommendedName>
</protein>
<dbReference type="EMBL" id="FBWC01000002">
    <property type="protein sequence ID" value="CUX08607.1"/>
    <property type="molecule type" value="Genomic_DNA"/>
</dbReference>
<evidence type="ECO:0000313" key="3">
    <source>
        <dbReference type="Proteomes" id="UP000191897"/>
    </source>
</evidence>
<dbReference type="AlphaFoldDB" id="A0A1S7NL26"/>
<proteinExistence type="predicted"/>
<accession>A0A1S7NL26</accession>
<gene>
    <name evidence="2" type="ORF">AGR4C_Cc100051</name>
</gene>
<sequence length="100" mass="10915">MAIAVHKQSIDLNKDVQSDSTVTLKLPPWSEILAIAEQEVGSGRLAVWYRCNPGLPSDCDRTIHVVGIGHPCPPKVKARYISTILLHGGSLVLHFFEEAA</sequence>
<evidence type="ECO:0000313" key="2">
    <source>
        <dbReference type="EMBL" id="CUX08607.1"/>
    </source>
</evidence>
<evidence type="ECO:0000259" key="1">
    <source>
        <dbReference type="Pfam" id="PF24043"/>
    </source>
</evidence>
<dbReference type="Proteomes" id="UP000191897">
    <property type="component" value="Unassembled WGS sequence"/>
</dbReference>
<dbReference type="InterPro" id="IPR055776">
    <property type="entry name" value="DUF7352"/>
</dbReference>
<dbReference type="RefSeq" id="WP_080866236.1">
    <property type="nucleotide sequence ID" value="NZ_LT009730.1"/>
</dbReference>